<dbReference type="Proteomes" id="UP000235371">
    <property type="component" value="Unassembled WGS sequence"/>
</dbReference>
<accession>A0A2J6T5R6</accession>
<gene>
    <name evidence="3" type="ORF">K444DRAFT_614541</name>
</gene>
<organism evidence="3 4">
    <name type="scientific">Hyaloscypha bicolor E</name>
    <dbReference type="NCBI Taxonomy" id="1095630"/>
    <lineage>
        <taxon>Eukaryota</taxon>
        <taxon>Fungi</taxon>
        <taxon>Dikarya</taxon>
        <taxon>Ascomycota</taxon>
        <taxon>Pezizomycotina</taxon>
        <taxon>Leotiomycetes</taxon>
        <taxon>Helotiales</taxon>
        <taxon>Hyaloscyphaceae</taxon>
        <taxon>Hyaloscypha</taxon>
        <taxon>Hyaloscypha bicolor</taxon>
    </lineage>
</organism>
<dbReference type="NCBIfam" id="TIGR02174">
    <property type="entry name" value="CXXU_selWTH"/>
    <property type="match status" value="1"/>
</dbReference>
<dbReference type="OrthoDB" id="60822at2759"/>
<reference evidence="3 4" key="1">
    <citation type="submission" date="2016-04" db="EMBL/GenBank/DDBJ databases">
        <title>A degradative enzymes factory behind the ericoid mycorrhizal symbiosis.</title>
        <authorList>
            <consortium name="DOE Joint Genome Institute"/>
            <person name="Martino E."/>
            <person name="Morin E."/>
            <person name="Grelet G."/>
            <person name="Kuo A."/>
            <person name="Kohler A."/>
            <person name="Daghino S."/>
            <person name="Barry K."/>
            <person name="Choi C."/>
            <person name="Cichocki N."/>
            <person name="Clum A."/>
            <person name="Copeland A."/>
            <person name="Hainaut M."/>
            <person name="Haridas S."/>
            <person name="Labutti K."/>
            <person name="Lindquist E."/>
            <person name="Lipzen A."/>
            <person name="Khouja H.-R."/>
            <person name="Murat C."/>
            <person name="Ohm R."/>
            <person name="Olson A."/>
            <person name="Spatafora J."/>
            <person name="Veneault-Fourrey C."/>
            <person name="Henrissat B."/>
            <person name="Grigoriev I."/>
            <person name="Martin F."/>
            <person name="Perotto S."/>
        </authorList>
    </citation>
    <scope>NUCLEOTIDE SEQUENCE [LARGE SCALE GENOMIC DNA]</scope>
    <source>
        <strain evidence="3 4">E</strain>
    </source>
</reference>
<dbReference type="InterPro" id="IPR011893">
    <property type="entry name" value="Selenoprotein_Rdx-typ"/>
</dbReference>
<sequence length="215" mass="23648">MADLSTRYPRIVIEFCTACKWNLRAAYFAQELLQTFSTDLGEVSLQPGTGGIFKVHLYDEEPGPTEEDEATIEEYLLWDRKAEGGFPETKELKRRVRDIIDPNRNLGHVDGKKSIPSAPPQNPTPQNASSSTKPQNYMGNPPIPRALNRLQHLSVEESHPSAERKFTPMDVDVNSRPTSSKGDAGEGEVLNSRGKIVITGDSEGGGYCMPGDDCG</sequence>
<evidence type="ECO:0000313" key="3">
    <source>
        <dbReference type="EMBL" id="PMD58283.1"/>
    </source>
</evidence>
<name>A0A2J6T5R6_9HELO</name>
<evidence type="ECO:0000313" key="4">
    <source>
        <dbReference type="Proteomes" id="UP000235371"/>
    </source>
</evidence>
<feature type="compositionally biased region" description="Basic and acidic residues" evidence="2">
    <location>
        <begin position="154"/>
        <end position="167"/>
    </location>
</feature>
<feature type="compositionally biased region" description="Polar residues" evidence="2">
    <location>
        <begin position="124"/>
        <end position="138"/>
    </location>
</feature>
<dbReference type="RefSeq" id="XP_024735187.1">
    <property type="nucleotide sequence ID" value="XM_024880548.1"/>
</dbReference>
<dbReference type="InterPro" id="IPR036249">
    <property type="entry name" value="Thioredoxin-like_sf"/>
</dbReference>
<protein>
    <recommendedName>
        <fullName evidence="5">Rdx family-domain-containing protein</fullName>
    </recommendedName>
</protein>
<evidence type="ECO:0000256" key="2">
    <source>
        <dbReference type="SAM" id="MobiDB-lite"/>
    </source>
</evidence>
<dbReference type="PANTHER" id="PTHR36417:SF2">
    <property type="entry name" value="SELENOPROTEIN DOMAIN PROTEIN (AFU_ORTHOLOGUE AFUA_1G05220)"/>
    <property type="match status" value="1"/>
</dbReference>
<feature type="compositionally biased region" description="Basic and acidic residues" evidence="2">
    <location>
        <begin position="103"/>
        <end position="113"/>
    </location>
</feature>
<keyword evidence="1" id="KW-0676">Redox-active center</keyword>
<dbReference type="InParanoid" id="A0A2J6T5R6"/>
<evidence type="ECO:0008006" key="5">
    <source>
        <dbReference type="Google" id="ProtNLM"/>
    </source>
</evidence>
<evidence type="ECO:0000256" key="1">
    <source>
        <dbReference type="ARBA" id="ARBA00023284"/>
    </source>
</evidence>
<dbReference type="AlphaFoldDB" id="A0A2J6T5R6"/>
<dbReference type="Pfam" id="PF10262">
    <property type="entry name" value="Rdx"/>
    <property type="match status" value="1"/>
</dbReference>
<proteinExistence type="predicted"/>
<dbReference type="EMBL" id="KZ613828">
    <property type="protein sequence ID" value="PMD58283.1"/>
    <property type="molecule type" value="Genomic_DNA"/>
</dbReference>
<dbReference type="SUPFAM" id="SSF52833">
    <property type="entry name" value="Thioredoxin-like"/>
    <property type="match status" value="1"/>
</dbReference>
<dbReference type="PANTHER" id="PTHR36417">
    <property type="entry name" value="SELENOPROTEIN DOMAIN PROTEIN (AFU_ORTHOLOGUE AFUA_1G05220)"/>
    <property type="match status" value="1"/>
</dbReference>
<dbReference type="GeneID" id="36588625"/>
<keyword evidence="4" id="KW-1185">Reference proteome</keyword>
<dbReference type="Gene3D" id="3.40.30.10">
    <property type="entry name" value="Glutaredoxin"/>
    <property type="match status" value="1"/>
</dbReference>
<feature type="region of interest" description="Disordered" evidence="2">
    <location>
        <begin position="103"/>
        <end position="215"/>
    </location>
</feature>